<evidence type="ECO:0000256" key="4">
    <source>
        <dbReference type="ARBA" id="ARBA00023242"/>
    </source>
</evidence>
<dbReference type="InterPro" id="IPR017970">
    <property type="entry name" value="Homeobox_CS"/>
</dbReference>
<name>B5M6Y6_EPIBA</name>
<evidence type="ECO:0000256" key="1">
    <source>
        <dbReference type="ARBA" id="ARBA00004123"/>
    </source>
</evidence>
<dbReference type="GO" id="GO:0005634">
    <property type="term" value="C:nucleus"/>
    <property type="evidence" value="ECO:0007669"/>
    <property type="project" value="UniProtKB-SubCell"/>
</dbReference>
<evidence type="ECO:0000256" key="5">
    <source>
        <dbReference type="PROSITE-ProRule" id="PRU00108"/>
    </source>
</evidence>
<dbReference type="AlphaFoldDB" id="B5M6Y6"/>
<evidence type="ECO:0000256" key="2">
    <source>
        <dbReference type="ARBA" id="ARBA00023125"/>
    </source>
</evidence>
<feature type="DNA-binding region" description="Homeobox" evidence="5">
    <location>
        <begin position="3"/>
        <end position="57"/>
    </location>
</feature>
<keyword evidence="3 5" id="KW-0371">Homeobox</keyword>
<dbReference type="PROSITE" id="PS50071">
    <property type="entry name" value="HOMEOBOX_2"/>
    <property type="match status" value="1"/>
</dbReference>
<protein>
    <submittedName>
        <fullName evidence="8">Zerknuellt 6</fullName>
    </submittedName>
</protein>
<evidence type="ECO:0000313" key="8">
    <source>
        <dbReference type="EMBL" id="ACH61900.1"/>
    </source>
</evidence>
<dbReference type="SUPFAM" id="SSF46689">
    <property type="entry name" value="Homeodomain-like"/>
    <property type="match status" value="1"/>
</dbReference>
<dbReference type="PRINTS" id="PR00031">
    <property type="entry name" value="HTHREPRESSR"/>
</dbReference>
<reference evidence="8" key="1">
    <citation type="submission" date="2008-07" db="EMBL/GenBank/DDBJ databases">
        <title>Seven zen-like genes in the Hox3 locus of the hover fly Episyrphus balteatus (Syrphidae).</title>
        <authorList>
            <person name="Rafiqi A.M."/>
            <person name="Raedts J."/>
            <person name="Schoen O."/>
            <person name="Bloecker H."/>
            <person name="Schmidt-Ott U."/>
        </authorList>
    </citation>
    <scope>NUCLEOTIDE SEQUENCE</scope>
</reference>
<dbReference type="CDD" id="cd00086">
    <property type="entry name" value="homeodomain"/>
    <property type="match status" value="1"/>
</dbReference>
<feature type="domain" description="Homeobox" evidence="7">
    <location>
        <begin position="1"/>
        <end position="56"/>
    </location>
</feature>
<dbReference type="SMART" id="SM00389">
    <property type="entry name" value="HOX"/>
    <property type="match status" value="1"/>
</dbReference>
<evidence type="ECO:0000256" key="3">
    <source>
        <dbReference type="ARBA" id="ARBA00023155"/>
    </source>
</evidence>
<organism evidence="8">
    <name type="scientific">Episyrphus balteatus</name>
    <name type="common">Marmalade hoverfly</name>
    <name type="synonym">Syrphus balteaus</name>
    <dbReference type="NCBI Taxonomy" id="286459"/>
    <lineage>
        <taxon>Eukaryota</taxon>
        <taxon>Metazoa</taxon>
        <taxon>Ecdysozoa</taxon>
        <taxon>Arthropoda</taxon>
        <taxon>Hexapoda</taxon>
        <taxon>Insecta</taxon>
        <taxon>Pterygota</taxon>
        <taxon>Neoptera</taxon>
        <taxon>Endopterygota</taxon>
        <taxon>Diptera</taxon>
        <taxon>Brachycera</taxon>
        <taxon>Muscomorpha</taxon>
        <taxon>Syrphoidea</taxon>
        <taxon>Syrphidae</taxon>
        <taxon>Syrphinae</taxon>
        <taxon>Syrphini</taxon>
        <taxon>Episyrphus</taxon>
    </lineage>
</organism>
<keyword evidence="4 5" id="KW-0539">Nucleus</keyword>
<dbReference type="PANTHER" id="PTHR24333">
    <property type="entry name" value="HOMEO BOX HB9 LIKE A-RELATED"/>
    <property type="match status" value="1"/>
</dbReference>
<comment type="subcellular location">
    <subcellularLocation>
        <location evidence="1 5 6">Nucleus</location>
    </subcellularLocation>
</comment>
<dbReference type="EMBL" id="EU999030">
    <property type="protein sequence ID" value="ACH61900.1"/>
    <property type="molecule type" value="Genomic_DNA"/>
</dbReference>
<dbReference type="GO" id="GO:0000981">
    <property type="term" value="F:DNA-binding transcription factor activity, RNA polymerase II-specific"/>
    <property type="evidence" value="ECO:0007669"/>
    <property type="project" value="InterPro"/>
</dbReference>
<evidence type="ECO:0000259" key="7">
    <source>
        <dbReference type="PROSITE" id="PS50071"/>
    </source>
</evidence>
<dbReference type="InterPro" id="IPR001356">
    <property type="entry name" value="HD"/>
</dbReference>
<dbReference type="Pfam" id="PF00046">
    <property type="entry name" value="Homeodomain"/>
    <property type="match status" value="1"/>
</dbReference>
<dbReference type="GO" id="GO:0003677">
    <property type="term" value="F:DNA binding"/>
    <property type="evidence" value="ECO:0007669"/>
    <property type="project" value="UniProtKB-UniRule"/>
</dbReference>
<accession>B5M6Y6</accession>
<proteinExistence type="predicted"/>
<dbReference type="InterPro" id="IPR009057">
    <property type="entry name" value="Homeodomain-like_sf"/>
</dbReference>
<dbReference type="InterPro" id="IPR000047">
    <property type="entry name" value="HTH_motif"/>
</dbReference>
<dbReference type="Gene3D" id="1.10.10.60">
    <property type="entry name" value="Homeodomain-like"/>
    <property type="match status" value="1"/>
</dbReference>
<dbReference type="PANTHER" id="PTHR24333:SF5">
    <property type="entry name" value="VENT HOMEOBOX"/>
    <property type="match status" value="1"/>
</dbReference>
<dbReference type="InterPro" id="IPR050848">
    <property type="entry name" value="Homeobox_TF"/>
</dbReference>
<dbReference type="PROSITE" id="PS00027">
    <property type="entry name" value="HOMEOBOX_1"/>
    <property type="match status" value="1"/>
</dbReference>
<evidence type="ECO:0000256" key="6">
    <source>
        <dbReference type="RuleBase" id="RU000682"/>
    </source>
</evidence>
<sequence>MRTAFTNIQIEELEREFQHCVFLHRIRPVEISQRLGLNEAQVKVWFQNRRMKMKKSSITGNVIKPLEAKVLRKPLEEQNNLPVVVRNRPDFPTLIQNQAARKFKPQVIVKMPVGNRLLQVTSNTQLTQLWQHRIIRFPTVVKPAKQQILPAPLPANCDSALTPQRQTKQFPEVHNTTKITEENMLHNRAKVNFVFKQMKLFLPQLLFEVNFQISLWINQLQNHQMLNK</sequence>
<keyword evidence="2 5" id="KW-0238">DNA-binding</keyword>